<feature type="compositionally biased region" description="Basic and acidic residues" evidence="2">
    <location>
        <begin position="21"/>
        <end position="30"/>
    </location>
</feature>
<dbReference type="InterPro" id="IPR050922">
    <property type="entry name" value="LytR/CpsA/Psr_CW_biosynth"/>
</dbReference>
<evidence type="ECO:0000256" key="2">
    <source>
        <dbReference type="SAM" id="MobiDB-lite"/>
    </source>
</evidence>
<name>A0ABX8G222_9ACTN</name>
<feature type="region of interest" description="Disordered" evidence="2">
    <location>
        <begin position="1"/>
        <end position="50"/>
    </location>
</feature>
<gene>
    <name evidence="4" type="ORF">KJK29_34020</name>
</gene>
<evidence type="ECO:0000313" key="4">
    <source>
        <dbReference type="EMBL" id="QWB27212.1"/>
    </source>
</evidence>
<dbReference type="Pfam" id="PF03816">
    <property type="entry name" value="LytR_cpsA_psr"/>
    <property type="match status" value="1"/>
</dbReference>
<sequence>MGSWPLDRRFRVSSRRGGGPMRERYGDRPHAGSSRAPRHRGSGRTAAPPRRRRALRRVLLLVLSALLLTPPGVCLWADIRLNREVDLGGISDRPPRGTGTNYLIVGSDSREGLSSRARRELHTGTAEGRRTDSMILLHTGAHGTTMVSLPRDSWVVLPPYTEPETGKRHGPAPDKLNAAFSIGGPELLVRTVERNTGLRIDHYAEIGFRGFVDLVDDVGGVRLCLDRDIRDEKSGANLRKGCHNRHGAQALAFVRQRHQERQGDLGRTRNQQRFLAALADKVSQRDVLLDPSRIYPATRDALETLVVDEDMELWDLVRLLRAMKSVSAPGSGARVNVPVAAVGVRTTKGSAISWDREKARDLFTALRNDRPPGRR</sequence>
<protein>
    <submittedName>
        <fullName evidence="4">LCP family protein</fullName>
    </submittedName>
</protein>
<evidence type="ECO:0000256" key="1">
    <source>
        <dbReference type="ARBA" id="ARBA00006068"/>
    </source>
</evidence>
<reference evidence="5" key="1">
    <citation type="submission" date="2021-05" db="EMBL/GenBank/DDBJ databases">
        <title>Direct Submission.</title>
        <authorList>
            <person name="Li K."/>
            <person name="Gao J."/>
        </authorList>
    </citation>
    <scope>NUCLEOTIDE SEQUENCE [LARGE SCALE GENOMIC DNA]</scope>
    <source>
        <strain evidence="5">MG62</strain>
    </source>
</reference>
<feature type="domain" description="Cell envelope-related transcriptional attenuator" evidence="3">
    <location>
        <begin position="130"/>
        <end position="283"/>
    </location>
</feature>
<organism evidence="4 5">
    <name type="scientific">Streptomyces koelreuteriae</name>
    <dbReference type="NCBI Taxonomy" id="2838015"/>
    <lineage>
        <taxon>Bacteria</taxon>
        <taxon>Bacillati</taxon>
        <taxon>Actinomycetota</taxon>
        <taxon>Actinomycetes</taxon>
        <taxon>Kitasatosporales</taxon>
        <taxon>Streptomycetaceae</taxon>
        <taxon>Streptomyces</taxon>
    </lineage>
</organism>
<dbReference type="Proteomes" id="UP000679629">
    <property type="component" value="Chromosome"/>
</dbReference>
<feature type="compositionally biased region" description="Basic and acidic residues" evidence="2">
    <location>
        <begin position="1"/>
        <end position="10"/>
    </location>
</feature>
<dbReference type="NCBIfam" id="TIGR00350">
    <property type="entry name" value="lytR_cpsA_psr"/>
    <property type="match status" value="1"/>
</dbReference>
<accession>A0ABX8G222</accession>
<comment type="similarity">
    <text evidence="1">Belongs to the LytR/CpsA/Psr (LCP) family.</text>
</comment>
<evidence type="ECO:0000259" key="3">
    <source>
        <dbReference type="Pfam" id="PF03816"/>
    </source>
</evidence>
<dbReference type="Gene3D" id="3.40.630.190">
    <property type="entry name" value="LCP protein"/>
    <property type="match status" value="1"/>
</dbReference>
<evidence type="ECO:0000313" key="5">
    <source>
        <dbReference type="Proteomes" id="UP000679629"/>
    </source>
</evidence>
<proteinExistence type="inferred from homology"/>
<dbReference type="EMBL" id="CP075896">
    <property type="protein sequence ID" value="QWB27212.1"/>
    <property type="molecule type" value="Genomic_DNA"/>
</dbReference>
<keyword evidence="5" id="KW-1185">Reference proteome</keyword>
<dbReference type="PANTHER" id="PTHR33392:SF6">
    <property type="entry name" value="POLYISOPRENYL-TEICHOIC ACID--PEPTIDOGLYCAN TEICHOIC ACID TRANSFERASE TAGU"/>
    <property type="match status" value="1"/>
</dbReference>
<dbReference type="PANTHER" id="PTHR33392">
    <property type="entry name" value="POLYISOPRENYL-TEICHOIC ACID--PEPTIDOGLYCAN TEICHOIC ACID TRANSFERASE TAGU"/>
    <property type="match status" value="1"/>
</dbReference>
<dbReference type="InterPro" id="IPR004474">
    <property type="entry name" value="LytR_CpsA_psr"/>
</dbReference>